<accession>A0ACA9Q4D8</accession>
<sequence>MVRPGAVKSEFTLVRSYGNVDFANAYYSGYEPLVPQEVAECVMFVVTRPTNVVVSEIEILPNAQADPQSLVIENREEYLKTLAEKYQKQK</sequence>
<proteinExistence type="predicted"/>
<evidence type="ECO:0000313" key="1">
    <source>
        <dbReference type="EMBL" id="CAG8728523.1"/>
    </source>
</evidence>
<dbReference type="EMBL" id="CAJVQC010025011">
    <property type="protein sequence ID" value="CAG8728523.1"/>
    <property type="molecule type" value="Genomic_DNA"/>
</dbReference>
<organism evidence="1 2">
    <name type="scientific">Racocetra persica</name>
    <dbReference type="NCBI Taxonomy" id="160502"/>
    <lineage>
        <taxon>Eukaryota</taxon>
        <taxon>Fungi</taxon>
        <taxon>Fungi incertae sedis</taxon>
        <taxon>Mucoromycota</taxon>
        <taxon>Glomeromycotina</taxon>
        <taxon>Glomeromycetes</taxon>
        <taxon>Diversisporales</taxon>
        <taxon>Gigasporaceae</taxon>
        <taxon>Racocetra</taxon>
    </lineage>
</organism>
<dbReference type="Proteomes" id="UP000789920">
    <property type="component" value="Unassembled WGS sequence"/>
</dbReference>
<evidence type="ECO:0000313" key="2">
    <source>
        <dbReference type="Proteomes" id="UP000789920"/>
    </source>
</evidence>
<reference evidence="1" key="1">
    <citation type="submission" date="2021-06" db="EMBL/GenBank/DDBJ databases">
        <authorList>
            <person name="Kallberg Y."/>
            <person name="Tangrot J."/>
            <person name="Rosling A."/>
        </authorList>
    </citation>
    <scope>NUCLEOTIDE SEQUENCE</scope>
    <source>
        <strain evidence="1">MA461A</strain>
    </source>
</reference>
<protein>
    <submittedName>
        <fullName evidence="1">10625_t:CDS:1</fullName>
    </submittedName>
</protein>
<keyword evidence="2" id="KW-1185">Reference proteome</keyword>
<gene>
    <name evidence="1" type="ORF">RPERSI_LOCUS11931</name>
</gene>
<comment type="caution">
    <text evidence="1">The sequence shown here is derived from an EMBL/GenBank/DDBJ whole genome shotgun (WGS) entry which is preliminary data.</text>
</comment>
<name>A0ACA9Q4D8_9GLOM</name>